<evidence type="ECO:0000313" key="2">
    <source>
        <dbReference type="WBParaSite" id="ACRNAN_scaffold3976.g11454.t1"/>
    </source>
</evidence>
<dbReference type="AlphaFoldDB" id="A0A914DW28"/>
<protein>
    <submittedName>
        <fullName evidence="2">Uncharacterized protein</fullName>
    </submittedName>
</protein>
<organism evidence="1 2">
    <name type="scientific">Acrobeloides nanus</name>
    <dbReference type="NCBI Taxonomy" id="290746"/>
    <lineage>
        <taxon>Eukaryota</taxon>
        <taxon>Metazoa</taxon>
        <taxon>Ecdysozoa</taxon>
        <taxon>Nematoda</taxon>
        <taxon>Chromadorea</taxon>
        <taxon>Rhabditida</taxon>
        <taxon>Tylenchina</taxon>
        <taxon>Cephalobomorpha</taxon>
        <taxon>Cephaloboidea</taxon>
        <taxon>Cephalobidae</taxon>
        <taxon>Acrobeloides</taxon>
    </lineage>
</organism>
<dbReference type="Proteomes" id="UP000887540">
    <property type="component" value="Unplaced"/>
</dbReference>
<reference evidence="2" key="1">
    <citation type="submission" date="2022-11" db="UniProtKB">
        <authorList>
            <consortium name="WormBaseParasite"/>
        </authorList>
    </citation>
    <scope>IDENTIFICATION</scope>
</reference>
<sequence length="116" mass="12939">MSLPRCGFVEMCQRLKVHPCKGECKKMIVKTTTGFTVVGAALSLVGGYKIGLLRSARFPFEFLYNTWKFAVVGIVVGAGFGTVNCFDQIAMDVEEDKKREALETYARYQIQEKGKS</sequence>
<name>A0A914DW28_9BILA</name>
<keyword evidence="1" id="KW-1185">Reference proteome</keyword>
<evidence type="ECO:0000313" key="1">
    <source>
        <dbReference type="Proteomes" id="UP000887540"/>
    </source>
</evidence>
<dbReference type="WBParaSite" id="ACRNAN_scaffold3976.g11454.t1">
    <property type="protein sequence ID" value="ACRNAN_scaffold3976.g11454.t1"/>
    <property type="gene ID" value="ACRNAN_scaffold3976.g11454"/>
</dbReference>
<proteinExistence type="predicted"/>
<accession>A0A914DW28</accession>